<sequence>MVKALAVFFCPINIGGDLTIYNGSKINRTDGKDFYFSSVRLLILNIKKAPIQNFNNDEN</sequence>
<evidence type="ECO:0000313" key="1">
    <source>
        <dbReference type="EMBL" id="BBK66897.1"/>
    </source>
</evidence>
<accession>A0A5S9C3N2</accession>
<dbReference type="EMBL" id="AP019713">
    <property type="protein sequence ID" value="BBK66897.1"/>
    <property type="molecule type" value="Genomic_DNA"/>
</dbReference>
<organism evidence="1">
    <name type="scientific">Staphylococcus aureus</name>
    <dbReference type="NCBI Taxonomy" id="1280"/>
    <lineage>
        <taxon>Bacteria</taxon>
        <taxon>Bacillati</taxon>
        <taxon>Bacillota</taxon>
        <taxon>Bacilli</taxon>
        <taxon>Bacillales</taxon>
        <taxon>Staphylococcaceae</taxon>
        <taxon>Staphylococcus</taxon>
    </lineage>
</organism>
<reference evidence="1" key="1">
    <citation type="submission" date="2019-06" db="EMBL/GenBank/DDBJ databases">
        <title>A novel staphylococcal enterotoxin, SE02, involved in a staphylococcal food poisoning outbreak that occurred in Tokyo in 2004.</title>
        <authorList>
            <person name="Suzuki Y."/>
            <person name="Kubota H."/>
            <person name="Kato R."/>
            <person name="Sadamasu K."/>
        </authorList>
    </citation>
    <scope>NUCLEOTIDE SEQUENCE</scope>
    <source>
        <strain evidence="1">Tokyo12482</strain>
    </source>
</reference>
<gene>
    <name evidence="1" type="ORF">TMSFP482_07530</name>
</gene>
<protein>
    <submittedName>
        <fullName evidence="1">Uncharacterized protein</fullName>
    </submittedName>
</protein>
<dbReference type="AlphaFoldDB" id="A0A5S9C3N2"/>
<name>A0A5S9C3N2_STAAU</name>
<proteinExistence type="predicted"/>